<reference evidence="2 3" key="1">
    <citation type="submission" date="2017-08" db="EMBL/GenBank/DDBJ databases">
        <authorList>
            <person name="de Groot N.N."/>
        </authorList>
    </citation>
    <scope>NUCLEOTIDE SEQUENCE [LARGE SCALE GENOMIC DNA]</scope>
    <source>
        <strain evidence="2 3">HM2</strain>
    </source>
</reference>
<evidence type="ECO:0000259" key="1">
    <source>
        <dbReference type="Pfam" id="PF17836"/>
    </source>
</evidence>
<sequence length="180" mass="19219">MHSPNNLLILGAGQYGIMAAEIAEAMGVFNRIAFLDDSFATRHPEQREGSSKVSLIGTITDLPKFAKQFNIGFVAIGNPALRRKLTEQLKQNNFALATLVHPTAYVSQSAQLEPGCCVEPNATVQTAAVVKQASFIASGAVIRHNATVGEFCHIDCNAVVDTLAVVPAGTHILAQETYRA</sequence>
<evidence type="ECO:0000313" key="3">
    <source>
        <dbReference type="Proteomes" id="UP000255423"/>
    </source>
</evidence>
<dbReference type="InterPro" id="IPR011004">
    <property type="entry name" value="Trimer_LpxA-like_sf"/>
</dbReference>
<dbReference type="SUPFAM" id="SSF51161">
    <property type="entry name" value="Trimeric LpxA-like enzymes"/>
    <property type="match status" value="1"/>
</dbReference>
<evidence type="ECO:0000313" key="2">
    <source>
        <dbReference type="EMBL" id="SUQ19261.1"/>
    </source>
</evidence>
<gene>
    <name evidence="2" type="ORF">SAMN05661053_0491</name>
</gene>
<name>A0A380RVD1_FIBSU</name>
<dbReference type="Pfam" id="PF17836">
    <property type="entry name" value="PglD_N"/>
    <property type="match status" value="1"/>
</dbReference>
<feature type="domain" description="PglD N-terminal" evidence="1">
    <location>
        <begin position="6"/>
        <end position="89"/>
    </location>
</feature>
<organism evidence="2 3">
    <name type="scientific">Fibrobacter succinogenes</name>
    <name type="common">Bacteroides succinogenes</name>
    <dbReference type="NCBI Taxonomy" id="833"/>
    <lineage>
        <taxon>Bacteria</taxon>
        <taxon>Pseudomonadati</taxon>
        <taxon>Fibrobacterota</taxon>
        <taxon>Fibrobacteria</taxon>
        <taxon>Fibrobacterales</taxon>
        <taxon>Fibrobacteraceae</taxon>
        <taxon>Fibrobacter</taxon>
    </lineage>
</organism>
<dbReference type="InterPro" id="IPR041561">
    <property type="entry name" value="PglD_N"/>
</dbReference>
<proteinExistence type="predicted"/>
<dbReference type="Gene3D" id="3.40.50.20">
    <property type="match status" value="1"/>
</dbReference>
<dbReference type="EMBL" id="UHJL01000001">
    <property type="protein sequence ID" value="SUQ19261.1"/>
    <property type="molecule type" value="Genomic_DNA"/>
</dbReference>
<dbReference type="Proteomes" id="UP000255423">
    <property type="component" value="Unassembled WGS sequence"/>
</dbReference>
<dbReference type="AlphaFoldDB" id="A0A380RVD1"/>
<dbReference type="Gene3D" id="2.160.10.10">
    <property type="entry name" value="Hexapeptide repeat proteins"/>
    <property type="match status" value="1"/>
</dbReference>
<dbReference type="RefSeq" id="WP_109571966.1">
    <property type="nucleotide sequence ID" value="NZ_UHJL01000001.1"/>
</dbReference>
<accession>A0A380RVD1</accession>
<protein>
    <submittedName>
        <fullName evidence="2">Transferase hexapeptide (Six repeat-containing protein)</fullName>
    </submittedName>
</protein>
<dbReference type="GO" id="GO:0016740">
    <property type="term" value="F:transferase activity"/>
    <property type="evidence" value="ECO:0007669"/>
    <property type="project" value="UniProtKB-KW"/>
</dbReference>
<keyword evidence="2" id="KW-0808">Transferase</keyword>